<gene>
    <name evidence="1" type="ORF">CRECT_2324</name>
</gene>
<dbReference type="RefSeq" id="WP_002944066.1">
    <property type="nucleotide sequence ID" value="NZ_CP012543.1"/>
</dbReference>
<dbReference type="EMBL" id="CP012543">
    <property type="protein sequence ID" value="QCD47908.1"/>
    <property type="molecule type" value="Genomic_DNA"/>
</dbReference>
<evidence type="ECO:0000313" key="2">
    <source>
        <dbReference type="Proteomes" id="UP000502377"/>
    </source>
</evidence>
<sequence length="229" mass="26257">MEVLEIWENFKIGEVKGAEALYDTAMRALRLFENAEFELDFSRFKNLEALEAAQNKRMKFNRLPPALRCAKISKLSHENLGIFRDTPKLERLELNFSKVTSLEGIKGCGELEHLSVFSAPRLTNISELNGLKKLKQLSFERCRLLNSAAMQGVRLGLLERLDARFNVENLKFLANFPNLREFYFKYVADGDLTPILESKISGCGFESRGHYSHTWSELSALLRAKFKDT</sequence>
<dbReference type="KEGG" id="crx:CRECT_2324"/>
<reference evidence="1 2" key="1">
    <citation type="submission" date="2016-07" db="EMBL/GenBank/DDBJ databases">
        <title>Comparative genomics of the Campylobacter concisus group.</title>
        <authorList>
            <person name="Miller W.G."/>
            <person name="Yee E."/>
            <person name="Chapman M.H."/>
            <person name="Huynh S."/>
            <person name="Bono J.L."/>
            <person name="On S.L.W."/>
            <person name="StLeger J."/>
            <person name="Foster G."/>
            <person name="Parker C.T."/>
        </authorList>
    </citation>
    <scope>NUCLEOTIDE SEQUENCE [LARGE SCALE GENOMIC DNA]</scope>
    <source>
        <strain evidence="1 2">ATCC 33238</strain>
    </source>
</reference>
<accession>A0A6G5QQ96</accession>
<organism evidence="1 2">
    <name type="scientific">Campylobacter rectus</name>
    <name type="common">Wolinella recta</name>
    <dbReference type="NCBI Taxonomy" id="203"/>
    <lineage>
        <taxon>Bacteria</taxon>
        <taxon>Pseudomonadati</taxon>
        <taxon>Campylobacterota</taxon>
        <taxon>Epsilonproteobacteria</taxon>
        <taxon>Campylobacterales</taxon>
        <taxon>Campylobacteraceae</taxon>
        <taxon>Campylobacter</taxon>
    </lineage>
</organism>
<evidence type="ECO:0008006" key="3">
    <source>
        <dbReference type="Google" id="ProtNLM"/>
    </source>
</evidence>
<name>A0A6G5QQ96_CAMRE</name>
<dbReference type="Gene3D" id="3.80.10.10">
    <property type="entry name" value="Ribonuclease Inhibitor"/>
    <property type="match status" value="1"/>
</dbReference>
<proteinExistence type="predicted"/>
<dbReference type="Proteomes" id="UP000502377">
    <property type="component" value="Chromosome"/>
</dbReference>
<evidence type="ECO:0000313" key="1">
    <source>
        <dbReference type="EMBL" id="QCD47908.1"/>
    </source>
</evidence>
<dbReference type="InterPro" id="IPR032675">
    <property type="entry name" value="LRR_dom_sf"/>
</dbReference>
<dbReference type="AlphaFoldDB" id="A0A6G5QQ96"/>
<dbReference type="SUPFAM" id="SSF52058">
    <property type="entry name" value="L domain-like"/>
    <property type="match status" value="1"/>
</dbReference>
<protein>
    <recommendedName>
        <fullName evidence="3">Leucine-rich repeat domain-containing protein</fullName>
    </recommendedName>
</protein>